<reference evidence="2 3" key="1">
    <citation type="submission" date="2018-06" db="EMBL/GenBank/DDBJ databases">
        <authorList>
            <consortium name="Pathogen Informatics"/>
            <person name="Doyle S."/>
        </authorList>
    </citation>
    <scope>NUCLEOTIDE SEQUENCE [LARGE SCALE GENOMIC DNA]</scope>
    <source>
        <strain evidence="2 3">NCTC11862</strain>
    </source>
</reference>
<dbReference type="PROSITE" id="PS51482">
    <property type="entry name" value="DEGV"/>
    <property type="match status" value="1"/>
</dbReference>
<keyword evidence="1" id="KW-0446">Lipid-binding</keyword>
<sequence length="271" mass="28610">MTVRIVTDSSSGLPQHIINELDITVVDLHVMEEEGEQSTSGLSALELAAAYARQLERGGDDGVVALHLSKALSSTWSSAVAAAAVFDGAVRVVDSDEVGMAVGAAAMAAVTVANEGADLDECERVAEDTLARSQTWIYLHQLDELRKSGRLSTTTAMLSAALLATKPIMHVREGKLELAGKTRTQTKAFTKLVEFVQEEAEGKPAFVAVQHAGADESAELLEDMLNEVLPEGSTVMVTELTDVLRVHTGEGAIGLSAVFAEPAPVDKSAKK</sequence>
<keyword evidence="3" id="KW-1185">Reference proteome</keyword>
<dbReference type="GO" id="GO:0008289">
    <property type="term" value="F:lipid binding"/>
    <property type="evidence" value="ECO:0007669"/>
    <property type="project" value="UniProtKB-KW"/>
</dbReference>
<dbReference type="RefSeq" id="WP_018582120.1">
    <property type="nucleotide sequence ID" value="NZ_LDYD01000007.1"/>
</dbReference>
<dbReference type="PANTHER" id="PTHR33434:SF2">
    <property type="entry name" value="FATTY ACID-BINDING PROTEIN TM_1468"/>
    <property type="match status" value="1"/>
</dbReference>
<gene>
    <name evidence="2" type="ORF">NCTC11862_00377</name>
</gene>
<organism evidence="2 3">
    <name type="scientific">Corynebacterium pilosum</name>
    <dbReference type="NCBI Taxonomy" id="35756"/>
    <lineage>
        <taxon>Bacteria</taxon>
        <taxon>Bacillati</taxon>
        <taxon>Actinomycetota</taxon>
        <taxon>Actinomycetes</taxon>
        <taxon>Mycobacteriales</taxon>
        <taxon>Corynebacteriaceae</taxon>
        <taxon>Corynebacterium</taxon>
    </lineage>
</organism>
<protein>
    <submittedName>
        <fullName evidence="2">DegV family protein</fullName>
    </submittedName>
</protein>
<name>A0A376CLR3_9CORY</name>
<accession>A0A376CLR3</accession>
<dbReference type="PANTHER" id="PTHR33434">
    <property type="entry name" value="DEGV DOMAIN-CONTAINING PROTEIN DR_1986-RELATED"/>
    <property type="match status" value="1"/>
</dbReference>
<evidence type="ECO:0000313" key="2">
    <source>
        <dbReference type="EMBL" id="STC68618.1"/>
    </source>
</evidence>
<dbReference type="InterPro" id="IPR043168">
    <property type="entry name" value="DegV_C"/>
</dbReference>
<dbReference type="OrthoDB" id="9760324at2"/>
<dbReference type="Gene3D" id="3.40.50.10170">
    <property type="match status" value="2"/>
</dbReference>
<dbReference type="Proteomes" id="UP000254467">
    <property type="component" value="Unassembled WGS sequence"/>
</dbReference>
<dbReference type="EMBL" id="UFXQ01000001">
    <property type="protein sequence ID" value="STC68618.1"/>
    <property type="molecule type" value="Genomic_DNA"/>
</dbReference>
<dbReference type="STRING" id="35756.GCA_001044155_01899"/>
<dbReference type="InterPro" id="IPR050270">
    <property type="entry name" value="DegV_domain_contain"/>
</dbReference>
<dbReference type="AlphaFoldDB" id="A0A376CLR3"/>
<proteinExistence type="predicted"/>
<dbReference type="SUPFAM" id="SSF82549">
    <property type="entry name" value="DAK1/DegV-like"/>
    <property type="match status" value="1"/>
</dbReference>
<dbReference type="NCBIfam" id="TIGR00762">
    <property type="entry name" value="DegV"/>
    <property type="match status" value="1"/>
</dbReference>
<dbReference type="InterPro" id="IPR003797">
    <property type="entry name" value="DegV"/>
</dbReference>
<evidence type="ECO:0000256" key="1">
    <source>
        <dbReference type="ARBA" id="ARBA00023121"/>
    </source>
</evidence>
<dbReference type="Pfam" id="PF02645">
    <property type="entry name" value="DegV"/>
    <property type="match status" value="1"/>
</dbReference>
<evidence type="ECO:0000313" key="3">
    <source>
        <dbReference type="Proteomes" id="UP000254467"/>
    </source>
</evidence>
<dbReference type="Gene3D" id="3.30.1180.10">
    <property type="match status" value="1"/>
</dbReference>